<reference evidence="2" key="1">
    <citation type="journal article" date="2019" name="Int. J. Syst. Evol. Microbiol.">
        <title>The Global Catalogue of Microorganisms (GCM) 10K type strain sequencing project: providing services to taxonomists for standard genome sequencing and annotation.</title>
        <authorList>
            <consortium name="The Broad Institute Genomics Platform"/>
            <consortium name="The Broad Institute Genome Sequencing Center for Infectious Disease"/>
            <person name="Wu L."/>
            <person name="Ma J."/>
        </authorList>
    </citation>
    <scope>NUCLEOTIDE SEQUENCE [LARGE SCALE GENOMIC DNA]</scope>
    <source>
        <strain evidence="2">NBRC 103632</strain>
    </source>
</reference>
<name>A0AA37WUY9_9HYPH</name>
<evidence type="ECO:0000313" key="2">
    <source>
        <dbReference type="Proteomes" id="UP001157440"/>
    </source>
</evidence>
<organism evidence="1 2">
    <name type="scientific">Methylobacterium tardum</name>
    <dbReference type="NCBI Taxonomy" id="374432"/>
    <lineage>
        <taxon>Bacteria</taxon>
        <taxon>Pseudomonadati</taxon>
        <taxon>Pseudomonadota</taxon>
        <taxon>Alphaproteobacteria</taxon>
        <taxon>Hyphomicrobiales</taxon>
        <taxon>Methylobacteriaceae</taxon>
        <taxon>Methylobacterium</taxon>
    </lineage>
</organism>
<dbReference type="Gene3D" id="3.20.20.80">
    <property type="entry name" value="Glycosidases"/>
    <property type="match status" value="1"/>
</dbReference>
<dbReference type="AlphaFoldDB" id="A0AA37WUY9"/>
<gene>
    <name evidence="1" type="ORF">GCM10007890_57490</name>
</gene>
<dbReference type="SUPFAM" id="SSF51445">
    <property type="entry name" value="(Trans)glycosidases"/>
    <property type="match status" value="1"/>
</dbReference>
<keyword evidence="2" id="KW-1185">Reference proteome</keyword>
<sequence length="381" mass="41094">MSDPLRPAEAPFRSLFLAGFECSAHRRADGRRLDLIAATGHDRHARADYRALAAHGIGAARDGFRWHRIETAPGRYDWSSARPMLEAAREAGLPVIWDLCHYGWPDDLDIWSEAFVNRFAAFAAAAARLVRDVSGAPPLLCTVNEISYWAWAGGDVGRIGPCATGAGPALKRQLVRAALAATRAVLAVEPAARFLHAEPAIHVVGGPDAASRDAAAAYREVQYEALDMMTGRIAPELGGDPGALDLVGLNFYPDNQWVQGGGTIPLGHHAYRPFRAMLAEAYARYRRPLLVSETGAEGTAKAAWLHYVCAEVRAAQAEGVPVLGICLYPVLDYPGWENDRPCAVGLFSDADVAGRRPVDQPLAAELREQAVRFAAARGDEA</sequence>
<protein>
    <submittedName>
        <fullName evidence="1">Beta-glucosidase</fullName>
    </submittedName>
</protein>
<dbReference type="InterPro" id="IPR017853">
    <property type="entry name" value="GH"/>
</dbReference>
<dbReference type="Proteomes" id="UP001157440">
    <property type="component" value="Unassembled WGS sequence"/>
</dbReference>
<comment type="caution">
    <text evidence="1">The sequence shown here is derived from an EMBL/GenBank/DDBJ whole genome shotgun (WGS) entry which is preliminary data.</text>
</comment>
<dbReference type="RefSeq" id="WP_238199324.1">
    <property type="nucleotide sequence ID" value="NZ_BPQZ01000034.1"/>
</dbReference>
<dbReference type="EMBL" id="BSPL01000029">
    <property type="protein sequence ID" value="GLS73734.1"/>
    <property type="molecule type" value="Genomic_DNA"/>
</dbReference>
<accession>A0AA37WUY9</accession>
<evidence type="ECO:0000313" key="1">
    <source>
        <dbReference type="EMBL" id="GLS73734.1"/>
    </source>
</evidence>
<proteinExistence type="predicted"/>